<name>A0A3B0YXB1_9ZZZZ</name>
<dbReference type="SMART" id="SM00418">
    <property type="entry name" value="HTH_ARSR"/>
    <property type="match status" value="1"/>
</dbReference>
<dbReference type="PROSITE" id="PS50987">
    <property type="entry name" value="HTH_ARSR_2"/>
    <property type="match status" value="1"/>
</dbReference>
<evidence type="ECO:0000259" key="4">
    <source>
        <dbReference type="PROSITE" id="PS50987"/>
    </source>
</evidence>
<dbReference type="GO" id="GO:0003700">
    <property type="term" value="F:DNA-binding transcription factor activity"/>
    <property type="evidence" value="ECO:0007669"/>
    <property type="project" value="InterPro"/>
</dbReference>
<dbReference type="PANTHER" id="PTHR33154">
    <property type="entry name" value="TRANSCRIPTIONAL REGULATOR, ARSR FAMILY"/>
    <property type="match status" value="1"/>
</dbReference>
<dbReference type="InterPro" id="IPR036390">
    <property type="entry name" value="WH_DNA-bd_sf"/>
</dbReference>
<dbReference type="PRINTS" id="PR00778">
    <property type="entry name" value="HTHARSR"/>
</dbReference>
<dbReference type="FunFam" id="1.10.10.10:FF:000279">
    <property type="entry name" value="Transcriptional regulator, ArsR family"/>
    <property type="match status" value="1"/>
</dbReference>
<dbReference type="InterPro" id="IPR036388">
    <property type="entry name" value="WH-like_DNA-bd_sf"/>
</dbReference>
<keyword evidence="3" id="KW-0804">Transcription</keyword>
<dbReference type="Gene3D" id="1.10.10.10">
    <property type="entry name" value="Winged helix-like DNA-binding domain superfamily/Winged helix DNA-binding domain"/>
    <property type="match status" value="1"/>
</dbReference>
<dbReference type="SUPFAM" id="SSF46785">
    <property type="entry name" value="Winged helix' DNA-binding domain"/>
    <property type="match status" value="1"/>
</dbReference>
<evidence type="ECO:0000313" key="5">
    <source>
        <dbReference type="EMBL" id="VAW73544.1"/>
    </source>
</evidence>
<keyword evidence="2" id="KW-0238">DNA-binding</keyword>
<dbReference type="NCBIfam" id="NF007528">
    <property type="entry name" value="PRK10141.1"/>
    <property type="match status" value="1"/>
</dbReference>
<dbReference type="GO" id="GO:0003677">
    <property type="term" value="F:DNA binding"/>
    <property type="evidence" value="ECO:0007669"/>
    <property type="project" value="UniProtKB-KW"/>
</dbReference>
<keyword evidence="1" id="KW-0805">Transcription regulation</keyword>
<evidence type="ECO:0000256" key="2">
    <source>
        <dbReference type="ARBA" id="ARBA00023125"/>
    </source>
</evidence>
<dbReference type="NCBIfam" id="NF033788">
    <property type="entry name" value="HTH_metalloreg"/>
    <property type="match status" value="1"/>
</dbReference>
<protein>
    <submittedName>
        <fullName evidence="5">Arsenical resistance operon repressor</fullName>
    </submittedName>
</protein>
<reference evidence="5" key="1">
    <citation type="submission" date="2018-06" db="EMBL/GenBank/DDBJ databases">
        <authorList>
            <person name="Zhirakovskaya E."/>
        </authorList>
    </citation>
    <scope>NUCLEOTIDE SEQUENCE</scope>
</reference>
<dbReference type="InterPro" id="IPR001845">
    <property type="entry name" value="HTH_ArsR_DNA-bd_dom"/>
</dbReference>
<dbReference type="Pfam" id="PF01022">
    <property type="entry name" value="HTH_5"/>
    <property type="match status" value="1"/>
</dbReference>
<dbReference type="AlphaFoldDB" id="A0A3B0YXB1"/>
<sequence>MELTAENFYKALADNTRLRSLMLLVCEGELCVCELTYALNIIQPKISRHLAQLRETGIVSTRREGQWIYYQLNEALPAWANQALKATAKGVAEEAPFSQDRQTLKAMPDRPGASCCA</sequence>
<dbReference type="InterPro" id="IPR011991">
    <property type="entry name" value="ArsR-like_HTH"/>
</dbReference>
<dbReference type="EMBL" id="UOFK01000039">
    <property type="protein sequence ID" value="VAW73544.1"/>
    <property type="molecule type" value="Genomic_DNA"/>
</dbReference>
<accession>A0A3B0YXB1</accession>
<dbReference type="PANTHER" id="PTHR33154:SF18">
    <property type="entry name" value="ARSENICAL RESISTANCE OPERON REPRESSOR"/>
    <property type="match status" value="1"/>
</dbReference>
<organism evidence="5">
    <name type="scientific">hydrothermal vent metagenome</name>
    <dbReference type="NCBI Taxonomy" id="652676"/>
    <lineage>
        <taxon>unclassified sequences</taxon>
        <taxon>metagenomes</taxon>
        <taxon>ecological metagenomes</taxon>
    </lineage>
</organism>
<dbReference type="CDD" id="cd00090">
    <property type="entry name" value="HTH_ARSR"/>
    <property type="match status" value="1"/>
</dbReference>
<evidence type="ECO:0000256" key="3">
    <source>
        <dbReference type="ARBA" id="ARBA00023163"/>
    </source>
</evidence>
<evidence type="ECO:0000256" key="1">
    <source>
        <dbReference type="ARBA" id="ARBA00023015"/>
    </source>
</evidence>
<proteinExistence type="predicted"/>
<feature type="domain" description="HTH arsR-type" evidence="4">
    <location>
        <begin position="1"/>
        <end position="91"/>
    </location>
</feature>
<dbReference type="InterPro" id="IPR051081">
    <property type="entry name" value="HTH_MetalResp_TranReg"/>
</dbReference>
<gene>
    <name evidence="5" type="ORF">MNBD_GAMMA13-374</name>
</gene>